<dbReference type="EMBL" id="JBIHMM010000006">
    <property type="protein sequence ID" value="MFH0255295.1"/>
    <property type="molecule type" value="Genomic_DNA"/>
</dbReference>
<dbReference type="Gene3D" id="3.40.50.720">
    <property type="entry name" value="NAD(P)-binding Rossmann-like Domain"/>
    <property type="match status" value="1"/>
</dbReference>
<accession>A0ABW7ID67</accession>
<gene>
    <name evidence="3" type="ORF">ACGRVM_15420</name>
</gene>
<dbReference type="CDD" id="cd05233">
    <property type="entry name" value="SDR_c"/>
    <property type="match status" value="1"/>
</dbReference>
<keyword evidence="2 3" id="KW-0560">Oxidoreductase</keyword>
<dbReference type="PROSITE" id="PS00061">
    <property type="entry name" value="ADH_SHORT"/>
    <property type="match status" value="1"/>
</dbReference>
<organism evidence="3 4">
    <name type="scientific">Roseovarius aquimarinus</name>
    <dbReference type="NCBI Taxonomy" id="1229156"/>
    <lineage>
        <taxon>Bacteria</taxon>
        <taxon>Pseudomonadati</taxon>
        <taxon>Pseudomonadota</taxon>
        <taxon>Alphaproteobacteria</taxon>
        <taxon>Rhodobacterales</taxon>
        <taxon>Roseobacteraceae</taxon>
        <taxon>Roseovarius</taxon>
    </lineage>
</organism>
<reference evidence="3 4" key="1">
    <citation type="submission" date="2024-10" db="EMBL/GenBank/DDBJ databases">
        <authorList>
            <person name="Yang X.-N."/>
        </authorList>
    </citation>
    <scope>NUCLEOTIDE SEQUENCE [LARGE SCALE GENOMIC DNA]</scope>
    <source>
        <strain evidence="3 4">CAU 1059</strain>
    </source>
</reference>
<dbReference type="PANTHER" id="PTHR42760">
    <property type="entry name" value="SHORT-CHAIN DEHYDROGENASES/REDUCTASES FAMILY MEMBER"/>
    <property type="match status" value="1"/>
</dbReference>
<dbReference type="EC" id="1.1.1.-" evidence="3"/>
<dbReference type="RefSeq" id="WP_377173124.1">
    <property type="nucleotide sequence ID" value="NZ_JBHTJC010000007.1"/>
</dbReference>
<name>A0ABW7ID67_9RHOB</name>
<comment type="caution">
    <text evidence="3">The sequence shown here is derived from an EMBL/GenBank/DDBJ whole genome shotgun (WGS) entry which is preliminary data.</text>
</comment>
<evidence type="ECO:0000256" key="1">
    <source>
        <dbReference type="ARBA" id="ARBA00006484"/>
    </source>
</evidence>
<dbReference type="Proteomes" id="UP001607157">
    <property type="component" value="Unassembled WGS sequence"/>
</dbReference>
<dbReference type="PANTHER" id="PTHR42760:SF115">
    <property type="entry name" value="3-OXOACYL-[ACYL-CARRIER-PROTEIN] REDUCTASE FABG"/>
    <property type="match status" value="1"/>
</dbReference>
<dbReference type="NCBIfam" id="NF005559">
    <property type="entry name" value="PRK07231.1"/>
    <property type="match status" value="1"/>
</dbReference>
<evidence type="ECO:0000313" key="3">
    <source>
        <dbReference type="EMBL" id="MFH0255295.1"/>
    </source>
</evidence>
<protein>
    <submittedName>
        <fullName evidence="3">SDR family NAD(P)-dependent oxidoreductase</fullName>
        <ecNumber evidence="3">1.1.1.-</ecNumber>
    </submittedName>
</protein>
<evidence type="ECO:0000256" key="2">
    <source>
        <dbReference type="ARBA" id="ARBA00023002"/>
    </source>
</evidence>
<dbReference type="PRINTS" id="PR00081">
    <property type="entry name" value="GDHRDH"/>
</dbReference>
<dbReference type="GO" id="GO:0016491">
    <property type="term" value="F:oxidoreductase activity"/>
    <property type="evidence" value="ECO:0007669"/>
    <property type="project" value="UniProtKB-KW"/>
</dbReference>
<keyword evidence="4" id="KW-1185">Reference proteome</keyword>
<comment type="similarity">
    <text evidence="1">Belongs to the short-chain dehydrogenases/reductases (SDR) family.</text>
</comment>
<dbReference type="InterPro" id="IPR002347">
    <property type="entry name" value="SDR_fam"/>
</dbReference>
<dbReference type="InterPro" id="IPR020904">
    <property type="entry name" value="Sc_DH/Rdtase_CS"/>
</dbReference>
<proteinExistence type="inferred from homology"/>
<sequence>MTRAFAPATYPGLAGRAVLNTGGARGIGYAMARAFARHGAYLMLMDRDADALAGAAATLRADFPDARIAVHAGSVTEEADVAAACDACAESFGSLDILLTNAGISMNRPSLDLSPADWRRAIDVNLTGTFLCAQAAARHMKAQGGGVILNTASMWGLSASANRAAYCASKAGVISLTEVLADEWAAHGIRVNAICPGYIRTALTDELIADGKLDLAAIEARTPQGRMGTPEEVAEMAVYLASDAAVFITGHAHLADGGFRARGF</sequence>
<dbReference type="PRINTS" id="PR00080">
    <property type="entry name" value="SDRFAMILY"/>
</dbReference>
<dbReference type="Pfam" id="PF13561">
    <property type="entry name" value="adh_short_C2"/>
    <property type="match status" value="1"/>
</dbReference>
<evidence type="ECO:0000313" key="4">
    <source>
        <dbReference type="Proteomes" id="UP001607157"/>
    </source>
</evidence>
<dbReference type="InterPro" id="IPR036291">
    <property type="entry name" value="NAD(P)-bd_dom_sf"/>
</dbReference>
<dbReference type="SUPFAM" id="SSF51735">
    <property type="entry name" value="NAD(P)-binding Rossmann-fold domains"/>
    <property type="match status" value="1"/>
</dbReference>